<proteinExistence type="predicted"/>
<evidence type="ECO:0000256" key="1">
    <source>
        <dbReference type="SAM" id="Phobius"/>
    </source>
</evidence>
<dbReference type="Proteomes" id="UP000433089">
    <property type="component" value="Unassembled WGS sequence"/>
</dbReference>
<feature type="transmembrane region" description="Helical" evidence="1">
    <location>
        <begin position="37"/>
        <end position="56"/>
    </location>
</feature>
<reference evidence="2 3" key="1">
    <citation type="submission" date="2019-10" db="EMBL/GenBank/DDBJ databases">
        <authorList>
            <person name="Karimi E."/>
        </authorList>
    </citation>
    <scope>NUCLEOTIDE SEQUENCE [LARGE SCALE GENOMIC DNA]</scope>
    <source>
        <strain evidence="2">Bacillus sp. 348</strain>
    </source>
</reference>
<name>A0A653LF00_BACAB</name>
<organism evidence="2 3">
    <name type="scientific">Bacillus altitudinis</name>
    <dbReference type="NCBI Taxonomy" id="293387"/>
    <lineage>
        <taxon>Bacteria</taxon>
        <taxon>Bacillati</taxon>
        <taxon>Bacillota</taxon>
        <taxon>Bacilli</taxon>
        <taxon>Bacillales</taxon>
        <taxon>Bacillaceae</taxon>
        <taxon>Bacillus</taxon>
    </lineage>
</organism>
<keyword evidence="1" id="KW-1133">Transmembrane helix</keyword>
<keyword evidence="1" id="KW-0472">Membrane</keyword>
<sequence>MFQSNQELKKTVVFYAGVGAVLLILMMLKWLPVSADWELPLILFGLGILFYVKRVLFKEEKDHKA</sequence>
<accession>A0A653LF00</accession>
<feature type="transmembrane region" description="Helical" evidence="1">
    <location>
        <begin position="12"/>
        <end position="31"/>
    </location>
</feature>
<gene>
    <name evidence="2" type="ORF">BACI348_10031</name>
</gene>
<dbReference type="EMBL" id="CABWLH010000001">
    <property type="protein sequence ID" value="VXA90266.1"/>
    <property type="molecule type" value="Genomic_DNA"/>
</dbReference>
<dbReference type="AlphaFoldDB" id="A0A653LF00"/>
<evidence type="ECO:0000313" key="2">
    <source>
        <dbReference type="EMBL" id="VXA90266.1"/>
    </source>
</evidence>
<evidence type="ECO:0000313" key="3">
    <source>
        <dbReference type="Proteomes" id="UP000433089"/>
    </source>
</evidence>
<dbReference type="RefSeq" id="WP_041091718.1">
    <property type="nucleotide sequence ID" value="NZ_CP101609.1"/>
</dbReference>
<protein>
    <submittedName>
        <fullName evidence="2">Uncharacterized protein</fullName>
    </submittedName>
</protein>
<keyword evidence="1" id="KW-0812">Transmembrane</keyword>